<keyword evidence="1" id="KW-0812">Transmembrane</keyword>
<keyword evidence="3" id="KW-1185">Reference proteome</keyword>
<sequence length="140" mass="16561">MKFIKIKGINYRLIPFLVTTGVLLFCFFLIIAAAYKYHEETMERIEKIEKIDIPKKAKELNEKLLKENDKLKKENKDLKSASYELIKDDGTKEYYSSVNHQLLKKIDKDETIWEYHPNNGMLLKKTDKYHTVTEYGSHGK</sequence>
<dbReference type="EMBL" id="PUUG01000100">
    <property type="protein sequence ID" value="PQP79094.1"/>
    <property type="molecule type" value="Genomic_DNA"/>
</dbReference>
<protein>
    <submittedName>
        <fullName evidence="2">Uncharacterized protein</fullName>
    </submittedName>
</protein>
<evidence type="ECO:0000313" key="3">
    <source>
        <dbReference type="Proteomes" id="UP000238672"/>
    </source>
</evidence>
<keyword evidence="1" id="KW-1133">Transmembrane helix</keyword>
<dbReference type="AlphaFoldDB" id="A0A2S8NSW2"/>
<name>A0A2S8NSW2_9MOLU</name>
<keyword evidence="1" id="KW-0472">Membrane</keyword>
<accession>A0A2S8NSW2</accession>
<evidence type="ECO:0000256" key="1">
    <source>
        <dbReference type="SAM" id="Phobius"/>
    </source>
</evidence>
<feature type="transmembrane region" description="Helical" evidence="1">
    <location>
        <begin position="12"/>
        <end position="35"/>
    </location>
</feature>
<proteinExistence type="predicted"/>
<comment type="caution">
    <text evidence="2">The sequence shown here is derived from an EMBL/GenBank/DDBJ whole genome shotgun (WGS) entry which is preliminary data.</text>
</comment>
<feature type="non-terminal residue" evidence="2">
    <location>
        <position position="140"/>
    </location>
</feature>
<dbReference type="Proteomes" id="UP000238672">
    <property type="component" value="Unassembled WGS sequence"/>
</dbReference>
<reference evidence="2 3" key="1">
    <citation type="submission" date="2018-02" db="EMBL/GenBank/DDBJ databases">
        <title>Metagenomics reveals mixed infection of spiroplasma and phytoplasma in chicory.</title>
        <authorList>
            <person name="Polano C."/>
            <person name="Moruzzi S."/>
            <person name="Ermacora P."/>
            <person name="Ferrini F."/>
            <person name="Martini M."/>
            <person name="Firrao G."/>
        </authorList>
    </citation>
    <scope>NUCLEOTIDE SEQUENCE [LARGE SCALE GENOMIC DNA]</scope>
    <source>
        <strain evidence="2 3">ChiP</strain>
    </source>
</reference>
<organism evidence="2 3">
    <name type="scientific">Candidatus Phytoplasma phoenicium</name>
    <dbReference type="NCBI Taxonomy" id="198422"/>
    <lineage>
        <taxon>Bacteria</taxon>
        <taxon>Bacillati</taxon>
        <taxon>Mycoplasmatota</taxon>
        <taxon>Mollicutes</taxon>
        <taxon>Acholeplasmatales</taxon>
        <taxon>Acholeplasmataceae</taxon>
        <taxon>Candidatus Phytoplasma</taxon>
        <taxon>16SrIX (Pigeon pea witches'-broom group)</taxon>
    </lineage>
</organism>
<gene>
    <name evidence="2" type="ORF">C6B37_02605</name>
</gene>
<evidence type="ECO:0000313" key="2">
    <source>
        <dbReference type="EMBL" id="PQP79094.1"/>
    </source>
</evidence>